<gene>
    <name evidence="1" type="ORF">L195_g061864</name>
</gene>
<reference evidence="1 2" key="2">
    <citation type="journal article" date="2017" name="Front. Plant Sci.">
        <title>Gene Classification and Mining of Molecular Markers Useful in Red Clover (Trifolium pratense) Breeding.</title>
        <authorList>
            <person name="Istvanek J."/>
            <person name="Dluhosova J."/>
            <person name="Dluhos P."/>
            <person name="Patkova L."/>
            <person name="Nedelnik J."/>
            <person name="Repkova J."/>
        </authorList>
    </citation>
    <scope>NUCLEOTIDE SEQUENCE [LARGE SCALE GENOMIC DNA]</scope>
    <source>
        <strain evidence="2">cv. Tatra</strain>
        <tissue evidence="1">Young leaves</tissue>
    </source>
</reference>
<protein>
    <submittedName>
        <fullName evidence="1">Uncharacterized protein</fullName>
    </submittedName>
</protein>
<dbReference type="AlphaFoldDB" id="A0A2K3KCA8"/>
<dbReference type="Proteomes" id="UP000236291">
    <property type="component" value="Unassembled WGS sequence"/>
</dbReference>
<organism evidence="1 2">
    <name type="scientific">Trifolium pratense</name>
    <name type="common">Red clover</name>
    <dbReference type="NCBI Taxonomy" id="57577"/>
    <lineage>
        <taxon>Eukaryota</taxon>
        <taxon>Viridiplantae</taxon>
        <taxon>Streptophyta</taxon>
        <taxon>Embryophyta</taxon>
        <taxon>Tracheophyta</taxon>
        <taxon>Spermatophyta</taxon>
        <taxon>Magnoliopsida</taxon>
        <taxon>eudicotyledons</taxon>
        <taxon>Gunneridae</taxon>
        <taxon>Pentapetalae</taxon>
        <taxon>rosids</taxon>
        <taxon>fabids</taxon>
        <taxon>Fabales</taxon>
        <taxon>Fabaceae</taxon>
        <taxon>Papilionoideae</taxon>
        <taxon>50 kb inversion clade</taxon>
        <taxon>NPAAA clade</taxon>
        <taxon>Hologalegina</taxon>
        <taxon>IRL clade</taxon>
        <taxon>Trifolieae</taxon>
        <taxon>Trifolium</taxon>
    </lineage>
</organism>
<dbReference type="EMBL" id="ASHM01160095">
    <property type="protein sequence ID" value="PNX63926.1"/>
    <property type="molecule type" value="Genomic_DNA"/>
</dbReference>
<name>A0A2K3KCA8_TRIPR</name>
<reference evidence="1 2" key="1">
    <citation type="journal article" date="2014" name="Am. J. Bot.">
        <title>Genome assembly and annotation for red clover (Trifolium pratense; Fabaceae).</title>
        <authorList>
            <person name="Istvanek J."/>
            <person name="Jaros M."/>
            <person name="Krenek A."/>
            <person name="Repkova J."/>
        </authorList>
    </citation>
    <scope>NUCLEOTIDE SEQUENCE [LARGE SCALE GENOMIC DNA]</scope>
    <source>
        <strain evidence="2">cv. Tatra</strain>
        <tissue evidence="1">Young leaves</tissue>
    </source>
</reference>
<evidence type="ECO:0000313" key="1">
    <source>
        <dbReference type="EMBL" id="PNX63926.1"/>
    </source>
</evidence>
<sequence>MHLNTFTSWVPDMKLKNEVEKTCFKYFVQLSNANQIKIPLQMLAALLEFYNTDGEYFKFGDVVLDIGLEDILYITGLPIDGKQ</sequence>
<accession>A0A2K3KCA8</accession>
<feature type="non-terminal residue" evidence="1">
    <location>
        <position position="83"/>
    </location>
</feature>
<comment type="caution">
    <text evidence="1">The sequence shown here is derived from an EMBL/GenBank/DDBJ whole genome shotgun (WGS) entry which is preliminary data.</text>
</comment>
<evidence type="ECO:0000313" key="2">
    <source>
        <dbReference type="Proteomes" id="UP000236291"/>
    </source>
</evidence>
<proteinExistence type="predicted"/>